<organism evidence="1 2">
    <name type="scientific">Arthrobacter liuii</name>
    <dbReference type="NCBI Taxonomy" id="1476996"/>
    <lineage>
        <taxon>Bacteria</taxon>
        <taxon>Bacillati</taxon>
        <taxon>Actinomycetota</taxon>
        <taxon>Actinomycetes</taxon>
        <taxon>Micrococcales</taxon>
        <taxon>Micrococcaceae</taxon>
        <taxon>Arthrobacter</taxon>
    </lineage>
</organism>
<reference evidence="2" key="1">
    <citation type="journal article" date="2019" name="Int. J. Syst. Evol. Microbiol.">
        <title>The Global Catalogue of Microorganisms (GCM) 10K type strain sequencing project: providing services to taxonomists for standard genome sequencing and annotation.</title>
        <authorList>
            <consortium name="The Broad Institute Genomics Platform"/>
            <consortium name="The Broad Institute Genome Sequencing Center for Infectious Disease"/>
            <person name="Wu L."/>
            <person name="Ma J."/>
        </authorList>
    </citation>
    <scope>NUCLEOTIDE SEQUENCE [LARGE SCALE GENOMIC DNA]</scope>
    <source>
        <strain evidence="2">CGMCC 1.12778</strain>
    </source>
</reference>
<keyword evidence="2" id="KW-1185">Reference proteome</keyword>
<evidence type="ECO:0000313" key="2">
    <source>
        <dbReference type="Proteomes" id="UP000643279"/>
    </source>
</evidence>
<dbReference type="EMBL" id="BMFW01000004">
    <property type="protein sequence ID" value="GGH93221.1"/>
    <property type="molecule type" value="Genomic_DNA"/>
</dbReference>
<name>A0ABQ2ANF8_9MICC</name>
<gene>
    <name evidence="1" type="ORF">GCM10007170_13590</name>
</gene>
<comment type="caution">
    <text evidence="1">The sequence shown here is derived from an EMBL/GenBank/DDBJ whole genome shotgun (WGS) entry which is preliminary data.</text>
</comment>
<dbReference type="Proteomes" id="UP000643279">
    <property type="component" value="Unassembled WGS sequence"/>
</dbReference>
<protein>
    <submittedName>
        <fullName evidence="1">Uncharacterized protein</fullName>
    </submittedName>
</protein>
<evidence type="ECO:0000313" key="1">
    <source>
        <dbReference type="EMBL" id="GGH93221.1"/>
    </source>
</evidence>
<sequence length="136" mass="15114">MAEKAGTARWDYRPATEFGIDCLDGNRTSHQRTSDANHPAKIIQGSLFDVDPAIGVINPVDRDFVDPQPRAFSDDQQLSIEEPAVIFHMREQTLSDVGPYCLKSALRIGEPDLHRPAEQEVIGARNKFPLRTATDA</sequence>
<accession>A0ABQ2ANF8</accession>
<proteinExistence type="predicted"/>